<evidence type="ECO:0000256" key="1">
    <source>
        <dbReference type="SAM" id="MobiDB-lite"/>
    </source>
</evidence>
<dbReference type="Proteomes" id="UP000334019">
    <property type="component" value="Chromosome"/>
</dbReference>
<proteinExistence type="predicted"/>
<sequence>MTAPTVLAVESVEAALEWWGDALGFTTSFVHRSPAAPGVLNYAVVSRDDVEVHLARRRELTDRRRAELTIVVADLDALTGELASRGVGASRRHDGALVVHDPSGNRLLFRDPDDLNPPR</sequence>
<dbReference type="InterPro" id="IPR004360">
    <property type="entry name" value="Glyas_Fos-R_dOase_dom"/>
</dbReference>
<dbReference type="AlphaFoldDB" id="A0A5Q2RNP7"/>
<gene>
    <name evidence="3" type="ORF">GH723_11760</name>
</gene>
<evidence type="ECO:0000313" key="4">
    <source>
        <dbReference type="Proteomes" id="UP000334019"/>
    </source>
</evidence>
<dbReference type="PROSITE" id="PS51819">
    <property type="entry name" value="VOC"/>
    <property type="match status" value="1"/>
</dbReference>
<keyword evidence="4" id="KW-1185">Reference proteome</keyword>
<name>A0A5Q2RNP7_9ACTN</name>
<dbReference type="EMBL" id="CP045851">
    <property type="protein sequence ID" value="QGG95717.1"/>
    <property type="molecule type" value="Genomic_DNA"/>
</dbReference>
<dbReference type="InterPro" id="IPR037523">
    <property type="entry name" value="VOC_core"/>
</dbReference>
<feature type="domain" description="VOC" evidence="2">
    <location>
        <begin position="1"/>
        <end position="119"/>
    </location>
</feature>
<protein>
    <recommendedName>
        <fullName evidence="2">VOC domain-containing protein</fullName>
    </recommendedName>
</protein>
<dbReference type="SUPFAM" id="SSF54593">
    <property type="entry name" value="Glyoxalase/Bleomycin resistance protein/Dihydroxybiphenyl dioxygenase"/>
    <property type="match status" value="1"/>
</dbReference>
<dbReference type="KEGG" id="atq:GH723_11760"/>
<dbReference type="RefSeq" id="WP_153759823.1">
    <property type="nucleotide sequence ID" value="NZ_CP045851.1"/>
</dbReference>
<dbReference type="Gene3D" id="3.10.180.10">
    <property type="entry name" value="2,3-Dihydroxybiphenyl 1,2-Dioxygenase, domain 1"/>
    <property type="match status" value="1"/>
</dbReference>
<reference evidence="3 4" key="1">
    <citation type="submission" date="2019-11" db="EMBL/GenBank/DDBJ databases">
        <authorList>
            <person name="He Y."/>
        </authorList>
    </citation>
    <scope>NUCLEOTIDE SEQUENCE [LARGE SCALE GENOMIC DNA]</scope>
    <source>
        <strain evidence="3 4">SCSIO 58843</strain>
    </source>
</reference>
<evidence type="ECO:0000259" key="2">
    <source>
        <dbReference type="PROSITE" id="PS51819"/>
    </source>
</evidence>
<dbReference type="InterPro" id="IPR029068">
    <property type="entry name" value="Glyas_Bleomycin-R_OHBP_Dase"/>
</dbReference>
<evidence type="ECO:0000313" key="3">
    <source>
        <dbReference type="EMBL" id="QGG95717.1"/>
    </source>
</evidence>
<feature type="region of interest" description="Disordered" evidence="1">
    <location>
        <begin position="86"/>
        <end position="119"/>
    </location>
</feature>
<accession>A0A5Q2RNP7</accession>
<organism evidence="3 4">
    <name type="scientific">Actinomarinicola tropica</name>
    <dbReference type="NCBI Taxonomy" id="2789776"/>
    <lineage>
        <taxon>Bacteria</taxon>
        <taxon>Bacillati</taxon>
        <taxon>Actinomycetota</taxon>
        <taxon>Acidimicrobiia</taxon>
        <taxon>Acidimicrobiales</taxon>
        <taxon>Iamiaceae</taxon>
        <taxon>Actinomarinicola</taxon>
    </lineage>
</organism>
<dbReference type="Pfam" id="PF00903">
    <property type="entry name" value="Glyoxalase"/>
    <property type="match status" value="1"/>
</dbReference>